<dbReference type="Proteomes" id="UP001054945">
    <property type="component" value="Unassembled WGS sequence"/>
</dbReference>
<comment type="caution">
    <text evidence="1">The sequence shown here is derived from an EMBL/GenBank/DDBJ whole genome shotgun (WGS) entry which is preliminary data.</text>
</comment>
<organism evidence="1 2">
    <name type="scientific">Caerostris extrusa</name>
    <name type="common">Bark spider</name>
    <name type="synonym">Caerostris bankana</name>
    <dbReference type="NCBI Taxonomy" id="172846"/>
    <lineage>
        <taxon>Eukaryota</taxon>
        <taxon>Metazoa</taxon>
        <taxon>Ecdysozoa</taxon>
        <taxon>Arthropoda</taxon>
        <taxon>Chelicerata</taxon>
        <taxon>Arachnida</taxon>
        <taxon>Araneae</taxon>
        <taxon>Araneomorphae</taxon>
        <taxon>Entelegynae</taxon>
        <taxon>Araneoidea</taxon>
        <taxon>Araneidae</taxon>
        <taxon>Caerostris</taxon>
    </lineage>
</organism>
<keyword evidence="2" id="KW-1185">Reference proteome</keyword>
<evidence type="ECO:0000313" key="2">
    <source>
        <dbReference type="Proteomes" id="UP001054945"/>
    </source>
</evidence>
<accession>A0AAV4NTR6</accession>
<reference evidence="1 2" key="1">
    <citation type="submission" date="2021-06" db="EMBL/GenBank/DDBJ databases">
        <title>Caerostris extrusa draft genome.</title>
        <authorList>
            <person name="Kono N."/>
            <person name="Arakawa K."/>
        </authorList>
    </citation>
    <scope>NUCLEOTIDE SEQUENCE [LARGE SCALE GENOMIC DNA]</scope>
</reference>
<protein>
    <submittedName>
        <fullName evidence="1">Ankyrin-3</fullName>
    </submittedName>
</protein>
<dbReference type="AlphaFoldDB" id="A0AAV4NTR6"/>
<sequence>MREPKAGRGEPPQIPICNLNVALPEVTLTDSSADVIELVTLEKRYDFIQEAGLSKPELIHRADLRLSDIAQGLDKDWVLLAQHLMCRKMTSPK</sequence>
<gene>
    <name evidence="1" type="primary">X975_02401</name>
    <name evidence="1" type="ORF">CEXT_286321</name>
</gene>
<evidence type="ECO:0000313" key="1">
    <source>
        <dbReference type="EMBL" id="GIX87125.1"/>
    </source>
</evidence>
<name>A0AAV4NTR6_CAEEX</name>
<dbReference type="EMBL" id="BPLR01021204">
    <property type="protein sequence ID" value="GIX87125.1"/>
    <property type="molecule type" value="Genomic_DNA"/>
</dbReference>
<proteinExistence type="predicted"/>